<dbReference type="Gene3D" id="1.10.630.10">
    <property type="entry name" value="Cytochrome P450"/>
    <property type="match status" value="1"/>
</dbReference>
<evidence type="ECO:0000313" key="5">
    <source>
        <dbReference type="EMBL" id="CAG8586426.1"/>
    </source>
</evidence>
<keyword evidence="6" id="KW-1185">Reference proteome</keyword>
<name>A0A9N9C249_9GLOM</name>
<dbReference type="InterPro" id="IPR001128">
    <property type="entry name" value="Cyt_P450"/>
</dbReference>
<dbReference type="Pfam" id="PF00067">
    <property type="entry name" value="p450"/>
    <property type="match status" value="2"/>
</dbReference>
<dbReference type="Proteomes" id="UP000789706">
    <property type="component" value="Unassembled WGS sequence"/>
</dbReference>
<feature type="transmembrane region" description="Helical" evidence="4">
    <location>
        <begin position="7"/>
        <end position="25"/>
    </location>
</feature>
<comment type="cofactor">
    <cofactor evidence="1">
        <name>heme</name>
        <dbReference type="ChEBI" id="CHEBI:30413"/>
    </cofactor>
</comment>
<accession>A0A9N9C249</accession>
<dbReference type="PANTHER" id="PTHR46206:SF9">
    <property type="entry name" value="CYTOCHROME P450"/>
    <property type="match status" value="1"/>
</dbReference>
<evidence type="ECO:0000256" key="4">
    <source>
        <dbReference type="SAM" id="Phobius"/>
    </source>
</evidence>
<dbReference type="PANTHER" id="PTHR46206">
    <property type="entry name" value="CYTOCHROME P450"/>
    <property type="match status" value="1"/>
</dbReference>
<comment type="similarity">
    <text evidence="2">Belongs to the cytochrome P450 family.</text>
</comment>
<comment type="caution">
    <text evidence="5">The sequence shown here is derived from an EMBL/GenBank/DDBJ whole genome shotgun (WGS) entry which is preliminary data.</text>
</comment>
<dbReference type="GO" id="GO:0016705">
    <property type="term" value="F:oxidoreductase activity, acting on paired donors, with incorporation or reduction of molecular oxygen"/>
    <property type="evidence" value="ECO:0007669"/>
    <property type="project" value="InterPro"/>
</dbReference>
<protein>
    <submittedName>
        <fullName evidence="5">11555_t:CDS:1</fullName>
    </submittedName>
</protein>
<dbReference type="GO" id="GO:0004497">
    <property type="term" value="F:monooxygenase activity"/>
    <property type="evidence" value="ECO:0007669"/>
    <property type="project" value="InterPro"/>
</dbReference>
<evidence type="ECO:0000256" key="1">
    <source>
        <dbReference type="ARBA" id="ARBA00001971"/>
    </source>
</evidence>
<keyword evidence="3" id="KW-0479">Metal-binding</keyword>
<dbReference type="GO" id="GO:0020037">
    <property type="term" value="F:heme binding"/>
    <property type="evidence" value="ECO:0007669"/>
    <property type="project" value="InterPro"/>
</dbReference>
<reference evidence="5" key="1">
    <citation type="submission" date="2021-06" db="EMBL/GenBank/DDBJ databases">
        <authorList>
            <person name="Kallberg Y."/>
            <person name="Tangrot J."/>
            <person name="Rosling A."/>
        </authorList>
    </citation>
    <scope>NUCLEOTIDE SEQUENCE</scope>
    <source>
        <strain evidence="5">AZ414A</strain>
    </source>
</reference>
<keyword evidence="4" id="KW-0812">Transmembrane</keyword>
<keyword evidence="4" id="KW-0472">Membrane</keyword>
<keyword evidence="4" id="KW-1133">Transmembrane helix</keyword>
<dbReference type="InterPro" id="IPR036396">
    <property type="entry name" value="Cyt_P450_sf"/>
</dbReference>
<evidence type="ECO:0000313" key="6">
    <source>
        <dbReference type="Proteomes" id="UP000789706"/>
    </source>
</evidence>
<proteinExistence type="inferred from homology"/>
<evidence type="ECO:0000256" key="3">
    <source>
        <dbReference type="ARBA" id="ARBA00022723"/>
    </source>
</evidence>
<dbReference type="AlphaFoldDB" id="A0A9N9C249"/>
<dbReference type="EMBL" id="CAJVPK010001427">
    <property type="protein sequence ID" value="CAG8586426.1"/>
    <property type="molecule type" value="Genomic_DNA"/>
</dbReference>
<organism evidence="5 6">
    <name type="scientific">Diversispora eburnea</name>
    <dbReference type="NCBI Taxonomy" id="1213867"/>
    <lineage>
        <taxon>Eukaryota</taxon>
        <taxon>Fungi</taxon>
        <taxon>Fungi incertae sedis</taxon>
        <taxon>Mucoromycota</taxon>
        <taxon>Glomeromycotina</taxon>
        <taxon>Glomeromycetes</taxon>
        <taxon>Diversisporales</taxon>
        <taxon>Diversisporaceae</taxon>
        <taxon>Diversispora</taxon>
    </lineage>
</organism>
<dbReference type="OrthoDB" id="1844152at2759"/>
<evidence type="ECO:0000256" key="2">
    <source>
        <dbReference type="ARBA" id="ARBA00010617"/>
    </source>
</evidence>
<gene>
    <name evidence="5" type="ORF">DEBURN_LOCUS8831</name>
</gene>
<sequence>MYFSLDSVDIIVWAFITIYVIYWIGSPRLSKNEPPMVPYKIPIIGHTLDYLFNAENFMEEFGNEITHEVFRTDAFSLIAATRELFPLYRVLKNHDDPKAMDRVVNTIRKGITPKLPLYNERLQKQLMISIDKEIGDCSKPKLIDTTDELTSLSARPVADILVGQEASKNEDLVKAFATFKRLKDKEILGEKYEPPLDLIEYLLNDPDFETKVVTDDYVDKLCDFLYVIVVASVHTTSRHLTCALYDYGGRPELWDDIYEEQVKIDKECNGVLTSQHINKLVKLDSFIRETLRTFGSAGRTIQASLGDVHYNTTTYGPEPKSFLPYHGLEKNLPASKTDKNYFIFGTGKYTCPGRFFAVNEIKVCFHKLILKYHIKTPSGKPEKKKVVGPAAHPPYAGLIFENRKN</sequence>
<dbReference type="SUPFAM" id="SSF48264">
    <property type="entry name" value="Cytochrome P450"/>
    <property type="match status" value="1"/>
</dbReference>
<dbReference type="GO" id="GO:0005506">
    <property type="term" value="F:iron ion binding"/>
    <property type="evidence" value="ECO:0007669"/>
    <property type="project" value="InterPro"/>
</dbReference>